<dbReference type="OrthoDB" id="9772725at2"/>
<dbReference type="InterPro" id="IPR018456">
    <property type="entry name" value="PTR2_symporter_CS"/>
</dbReference>
<dbReference type="GO" id="GO:0006857">
    <property type="term" value="P:oligopeptide transport"/>
    <property type="evidence" value="ECO:0007669"/>
    <property type="project" value="InterPro"/>
</dbReference>
<feature type="transmembrane region" description="Helical" evidence="9">
    <location>
        <begin position="311"/>
        <end position="329"/>
    </location>
</feature>
<evidence type="ECO:0000313" key="12">
    <source>
        <dbReference type="Proteomes" id="UP000398217"/>
    </source>
</evidence>
<dbReference type="InterPro" id="IPR036259">
    <property type="entry name" value="MFS_trans_sf"/>
</dbReference>
<comment type="caution">
    <text evidence="11">The sequence shown here is derived from an EMBL/GenBank/DDBJ whole genome shotgun (WGS) entry which is preliminary data.</text>
</comment>
<evidence type="ECO:0000256" key="3">
    <source>
        <dbReference type="ARBA" id="ARBA00022475"/>
    </source>
</evidence>
<protein>
    <recommendedName>
        <fullName evidence="10">Major facilitator superfamily (MFS) profile domain-containing protein</fullName>
    </recommendedName>
</protein>
<dbReference type="Proteomes" id="UP000398217">
    <property type="component" value="Unassembled WGS sequence"/>
</dbReference>
<feature type="transmembrane region" description="Helical" evidence="9">
    <location>
        <begin position="618"/>
        <end position="638"/>
    </location>
</feature>
<keyword evidence="5" id="KW-0653">Protein transport</keyword>
<keyword evidence="5" id="KW-0571">Peptide transport</keyword>
<gene>
    <name evidence="11" type="ORF">RCZ01_03100</name>
</gene>
<feature type="domain" description="Major facilitator superfamily (MFS) profile" evidence="10">
    <location>
        <begin position="22"/>
        <end position="773"/>
    </location>
</feature>
<keyword evidence="4 8" id="KW-0812">Transmembrane</keyword>
<accession>A0A5M4B673</accession>
<dbReference type="InterPro" id="IPR050171">
    <property type="entry name" value="MFS_Transporters"/>
</dbReference>
<sequence length="780" mass="87399">MSQQKTNFFDTQVLGHPAGLFVLFFTEMWERFSFYGMRVLLVNFLTMALIGYNPGWEWTTENAGALFGTYVMLLYLTPIVGGTIADKFIGYRWAIVIGAIIMTLGHAAMALETEFWLYVGLGLLVIGTGFFKPNMTSIISHMYKDLPEKKDGAYTIFYMGVNAGAFFGMMLCGYMAEKVGWSWGFGLAGVFMLIGTLQFWLARPLFGTIGDVPSKNKQETNKVTQNKSISDEDKPNPFTLLDKILIGVAVIIGLGYAINDPLSRIGGIDLFSFLETSNIKGQYIAVIFGLIVFFFVIISRLARYTKIVRERMITVIIFAFFTVFFWLSFEQGASSLILFARDNVQRELLDNQAIIFNIVNALLTVIPLALISYVLIILAKKTFSKILASNIVLLICFGLVWVIVGWMLQRDFKTVAYNVSYEAFEVYESDGKNIKIKEDGNYAVKHIPLNIDNNITFTEENRIEKTEKLFKITETNAEGKTIVKYLPYSESKTPKESFEIVENTIQTIALPRMDNKTGKQATDKKGNKLFDFYVPGKNNGLSVVSKETIIGEGDYHFSKGEEILILTKDNKFSSFGYADMKKAAWAKQRAEELNASNGLIRAVVKEERANWVEITTSWFSILNSFFIIALANVFSRFWDSRYNPPAAVKYGLGLIIMAVGFGLLAFGAHGVGSGVKVSMLWLVVAYLFHTMGELCMAPVGLSYVSKLVPARMIAFMFGMWYLAIAIGNKLAAILGGQIENITEKYNLSTFFLIFTIVPIIAGLLIIFISPLVKKLMHGVK</sequence>
<dbReference type="RefSeq" id="WP_155283706.1">
    <property type="nucleotide sequence ID" value="NZ_BLBC01000005.1"/>
</dbReference>
<feature type="transmembrane region" description="Helical" evidence="9">
    <location>
        <begin position="354"/>
        <end position="379"/>
    </location>
</feature>
<dbReference type="Pfam" id="PF00854">
    <property type="entry name" value="PTR2"/>
    <property type="match status" value="2"/>
</dbReference>
<feature type="transmembrane region" description="Helical" evidence="9">
    <location>
        <begin position="182"/>
        <end position="201"/>
    </location>
</feature>
<keyword evidence="7 9" id="KW-0472">Membrane</keyword>
<feature type="transmembrane region" description="Helical" evidence="9">
    <location>
        <begin position="279"/>
        <end position="299"/>
    </location>
</feature>
<dbReference type="Gene3D" id="1.20.1250.20">
    <property type="entry name" value="MFS general substrate transporter like domains"/>
    <property type="match status" value="2"/>
</dbReference>
<dbReference type="InterPro" id="IPR020846">
    <property type="entry name" value="MFS_dom"/>
</dbReference>
<dbReference type="NCBIfam" id="TIGR00924">
    <property type="entry name" value="yjdL_sub1_fam"/>
    <property type="match status" value="1"/>
</dbReference>
<dbReference type="InterPro" id="IPR000109">
    <property type="entry name" value="POT_fam"/>
</dbReference>
<comment type="similarity">
    <text evidence="8">Belongs to the major facilitator superfamily. Proton-dependent oligopeptide transporter (POT/PTR) (TC 2.A.17) family.</text>
</comment>
<evidence type="ECO:0000256" key="2">
    <source>
        <dbReference type="ARBA" id="ARBA00022448"/>
    </source>
</evidence>
<evidence type="ECO:0000256" key="1">
    <source>
        <dbReference type="ARBA" id="ARBA00004651"/>
    </source>
</evidence>
<feature type="transmembrane region" description="Helical" evidence="9">
    <location>
        <begin position="64"/>
        <end position="84"/>
    </location>
</feature>
<feature type="transmembrane region" description="Helical" evidence="9">
    <location>
        <begin position="91"/>
        <end position="109"/>
    </location>
</feature>
<keyword evidence="3" id="KW-1003">Cell membrane</keyword>
<evidence type="ECO:0000256" key="9">
    <source>
        <dbReference type="SAM" id="Phobius"/>
    </source>
</evidence>
<feature type="transmembrane region" description="Helical" evidence="9">
    <location>
        <begin position="115"/>
        <end position="131"/>
    </location>
</feature>
<feature type="transmembrane region" description="Helical" evidence="9">
    <location>
        <begin position="713"/>
        <end position="738"/>
    </location>
</feature>
<dbReference type="PANTHER" id="PTHR23517">
    <property type="entry name" value="RESISTANCE PROTEIN MDTM, PUTATIVE-RELATED-RELATED"/>
    <property type="match status" value="1"/>
</dbReference>
<proteinExistence type="inferred from homology"/>
<keyword evidence="12" id="KW-1185">Reference proteome</keyword>
<keyword evidence="2 8" id="KW-0813">Transport</keyword>
<evidence type="ECO:0000256" key="6">
    <source>
        <dbReference type="ARBA" id="ARBA00022989"/>
    </source>
</evidence>
<evidence type="ECO:0000256" key="7">
    <source>
        <dbReference type="ARBA" id="ARBA00023136"/>
    </source>
</evidence>
<evidence type="ECO:0000256" key="4">
    <source>
        <dbReference type="ARBA" id="ARBA00022692"/>
    </source>
</evidence>
<feature type="transmembrane region" description="Helical" evidence="9">
    <location>
        <begin position="650"/>
        <end position="668"/>
    </location>
</feature>
<evidence type="ECO:0000256" key="5">
    <source>
        <dbReference type="ARBA" id="ARBA00022856"/>
    </source>
</evidence>
<dbReference type="PANTHER" id="PTHR23517:SF15">
    <property type="entry name" value="PROTON-DEPENDENT OLIGOPEPTIDE FAMILY TRANSPORT PROTEIN"/>
    <property type="match status" value="1"/>
</dbReference>
<dbReference type="AlphaFoldDB" id="A0A5M4B673"/>
<feature type="transmembrane region" description="Helical" evidence="9">
    <location>
        <begin position="386"/>
        <end position="408"/>
    </location>
</feature>
<dbReference type="InterPro" id="IPR005279">
    <property type="entry name" value="Dipep/tripep_permease"/>
</dbReference>
<feature type="transmembrane region" description="Helical" evidence="9">
    <location>
        <begin position="32"/>
        <end position="52"/>
    </location>
</feature>
<feature type="transmembrane region" description="Helical" evidence="9">
    <location>
        <begin position="680"/>
        <end position="701"/>
    </location>
</feature>
<dbReference type="GO" id="GO:1904680">
    <property type="term" value="F:peptide transmembrane transporter activity"/>
    <property type="evidence" value="ECO:0007669"/>
    <property type="project" value="InterPro"/>
</dbReference>
<dbReference type="PROSITE" id="PS50850">
    <property type="entry name" value="MFS"/>
    <property type="match status" value="1"/>
</dbReference>
<evidence type="ECO:0000256" key="8">
    <source>
        <dbReference type="RuleBase" id="RU003755"/>
    </source>
</evidence>
<organism evidence="11 12">
    <name type="scientific">Capnocytophaga felis</name>
    <dbReference type="NCBI Taxonomy" id="2267611"/>
    <lineage>
        <taxon>Bacteria</taxon>
        <taxon>Pseudomonadati</taxon>
        <taxon>Bacteroidota</taxon>
        <taxon>Flavobacteriia</taxon>
        <taxon>Flavobacteriales</taxon>
        <taxon>Flavobacteriaceae</taxon>
        <taxon>Capnocytophaga</taxon>
    </lineage>
</organism>
<feature type="transmembrane region" description="Helical" evidence="9">
    <location>
        <begin position="152"/>
        <end position="176"/>
    </location>
</feature>
<dbReference type="PROSITE" id="PS01023">
    <property type="entry name" value="PTR2_2"/>
    <property type="match status" value="1"/>
</dbReference>
<dbReference type="EMBL" id="BLBC01000005">
    <property type="protein sequence ID" value="GET45008.1"/>
    <property type="molecule type" value="Genomic_DNA"/>
</dbReference>
<feature type="transmembrane region" description="Helical" evidence="9">
    <location>
        <begin position="750"/>
        <end position="772"/>
    </location>
</feature>
<comment type="subcellular location">
    <subcellularLocation>
        <location evidence="1">Cell membrane</location>
        <topology evidence="1">Multi-pass membrane protein</topology>
    </subcellularLocation>
    <subcellularLocation>
        <location evidence="8">Membrane</location>
        <topology evidence="8">Multi-pass membrane protein</topology>
    </subcellularLocation>
</comment>
<dbReference type="GO" id="GO:0005886">
    <property type="term" value="C:plasma membrane"/>
    <property type="evidence" value="ECO:0007669"/>
    <property type="project" value="UniProtKB-SubCell"/>
</dbReference>
<reference evidence="12" key="1">
    <citation type="journal article" date="2020" name="Int. J. Syst. Evol. Microbiol.">
        <title>Capnocytophaga felis sp. nov. isolated from the feline oral cavity.</title>
        <authorList>
            <person name="Suzuki M."/>
            <person name="Umeda K."/>
            <person name="Kimura M."/>
            <person name="Imaoka K."/>
            <person name="Morikawa S."/>
            <person name="Maeda K."/>
        </authorList>
    </citation>
    <scope>NUCLEOTIDE SEQUENCE [LARGE SCALE GENOMIC DNA]</scope>
    <source>
        <strain evidence="12">KC07070</strain>
    </source>
</reference>
<name>A0A5M4B673_9FLAO</name>
<evidence type="ECO:0000313" key="11">
    <source>
        <dbReference type="EMBL" id="GET45008.1"/>
    </source>
</evidence>
<keyword evidence="6 9" id="KW-1133">Transmembrane helix</keyword>
<dbReference type="SUPFAM" id="SSF103473">
    <property type="entry name" value="MFS general substrate transporter"/>
    <property type="match status" value="2"/>
</dbReference>
<evidence type="ECO:0000259" key="10">
    <source>
        <dbReference type="PROSITE" id="PS50850"/>
    </source>
</evidence>